<accession>A0ABT1U9J5</accession>
<keyword evidence="1" id="KW-1133">Transmembrane helix</keyword>
<keyword evidence="1" id="KW-0472">Membrane</keyword>
<protein>
    <submittedName>
        <fullName evidence="2">Uncharacterized protein</fullName>
    </submittedName>
</protein>
<dbReference type="RefSeq" id="WP_256616892.1">
    <property type="nucleotide sequence ID" value="NZ_JANIBK010000166.1"/>
</dbReference>
<name>A0ABT1U9J5_9GAMM</name>
<organism evidence="2 3">
    <name type="scientific">Methylomonas rivi</name>
    <dbReference type="NCBI Taxonomy" id="2952226"/>
    <lineage>
        <taxon>Bacteria</taxon>
        <taxon>Pseudomonadati</taxon>
        <taxon>Pseudomonadota</taxon>
        <taxon>Gammaproteobacteria</taxon>
        <taxon>Methylococcales</taxon>
        <taxon>Methylococcaceae</taxon>
        <taxon>Methylomonas</taxon>
    </lineage>
</organism>
<keyword evidence="3" id="KW-1185">Reference proteome</keyword>
<reference evidence="2 3" key="1">
    <citation type="submission" date="2022-07" db="EMBL/GenBank/DDBJ databases">
        <title>Methylomonas rivi sp. nov., Methylomonas rosea sp. nov., Methylomonas aureus sp. nov. and Methylomonas subterranea sp. nov., four novel methanotrophs isolated from a freshwater creek and the deep terrestrial subsurface.</title>
        <authorList>
            <person name="Abin C."/>
            <person name="Sankaranarayanan K."/>
            <person name="Garner C."/>
            <person name="Sindelar R."/>
            <person name="Kotary K."/>
            <person name="Garner R."/>
            <person name="Barclay S."/>
            <person name="Lawson P."/>
            <person name="Krumholz L."/>
        </authorList>
    </citation>
    <scope>NUCLEOTIDE SEQUENCE [LARGE SCALE GENOMIC DNA]</scope>
    <source>
        <strain evidence="2 3">WSC-6</strain>
    </source>
</reference>
<comment type="caution">
    <text evidence="2">The sequence shown here is derived from an EMBL/GenBank/DDBJ whole genome shotgun (WGS) entry which is preliminary data.</text>
</comment>
<evidence type="ECO:0000313" key="2">
    <source>
        <dbReference type="EMBL" id="MCQ8130467.1"/>
    </source>
</evidence>
<keyword evidence="1" id="KW-0812">Transmembrane</keyword>
<feature type="transmembrane region" description="Helical" evidence="1">
    <location>
        <begin position="12"/>
        <end position="31"/>
    </location>
</feature>
<gene>
    <name evidence="2" type="ORF">NP596_18555</name>
</gene>
<proteinExistence type="predicted"/>
<dbReference type="Proteomes" id="UP001524586">
    <property type="component" value="Unassembled WGS sequence"/>
</dbReference>
<sequence>MVSELITEQLNSMVPDLVVVGALFLVVTIVMRSIKLAAYSAEFDRQYKAAAANAHKSGDKSFFAIDNNALKNEYIANRMGGKKRYVQQKRQQMAFNNARNAVSPKTRNTYSPKKNHPSNNFNKQVKLKYGISQSKIVKFKNSSNTPVYTKEYFQNFEKNFQKNNSQIQSRLSLRTGKFHKY</sequence>
<dbReference type="EMBL" id="JANIBK010000166">
    <property type="protein sequence ID" value="MCQ8130467.1"/>
    <property type="molecule type" value="Genomic_DNA"/>
</dbReference>
<evidence type="ECO:0000313" key="3">
    <source>
        <dbReference type="Proteomes" id="UP001524586"/>
    </source>
</evidence>
<evidence type="ECO:0000256" key="1">
    <source>
        <dbReference type="SAM" id="Phobius"/>
    </source>
</evidence>